<dbReference type="PROSITE" id="PS51257">
    <property type="entry name" value="PROKAR_LIPOPROTEIN"/>
    <property type="match status" value="1"/>
</dbReference>
<dbReference type="VEuPathDB" id="VectorBase:GBRI008228"/>
<evidence type="ECO:0000313" key="1">
    <source>
        <dbReference type="EnsemblMetazoa" id="GBRI008228-PA"/>
    </source>
</evidence>
<dbReference type="EnsemblMetazoa" id="GBRI008228-RA">
    <property type="protein sequence ID" value="GBRI008228-PA"/>
    <property type="gene ID" value="GBRI008228"/>
</dbReference>
<dbReference type="AlphaFoldDB" id="A0A1A9W6R0"/>
<organism evidence="1 2">
    <name type="scientific">Glossina brevipalpis</name>
    <dbReference type="NCBI Taxonomy" id="37001"/>
    <lineage>
        <taxon>Eukaryota</taxon>
        <taxon>Metazoa</taxon>
        <taxon>Ecdysozoa</taxon>
        <taxon>Arthropoda</taxon>
        <taxon>Hexapoda</taxon>
        <taxon>Insecta</taxon>
        <taxon>Pterygota</taxon>
        <taxon>Neoptera</taxon>
        <taxon>Endopterygota</taxon>
        <taxon>Diptera</taxon>
        <taxon>Brachycera</taxon>
        <taxon>Muscomorpha</taxon>
        <taxon>Hippoboscoidea</taxon>
        <taxon>Glossinidae</taxon>
        <taxon>Glossina</taxon>
    </lineage>
</organism>
<sequence length="134" mass="15068">MKARFSLGLRTMPQFSFSSRNIGVQTFVCGCCFKSPKTVLPNLAFGPSRGRFQAILRHPFQALIRFNRMLEQTHQSLKDLSTISVDRTIKIPFNQNTDYYKLTLESSVMAPSVSRRPQTISSLVIVVNPDNGIG</sequence>
<evidence type="ECO:0000313" key="2">
    <source>
        <dbReference type="Proteomes" id="UP000091820"/>
    </source>
</evidence>
<keyword evidence="2" id="KW-1185">Reference proteome</keyword>
<dbReference type="Proteomes" id="UP000091820">
    <property type="component" value="Unassembled WGS sequence"/>
</dbReference>
<protein>
    <submittedName>
        <fullName evidence="1">Uncharacterized protein</fullName>
    </submittedName>
</protein>
<reference evidence="2" key="1">
    <citation type="submission" date="2014-03" db="EMBL/GenBank/DDBJ databases">
        <authorList>
            <person name="Aksoy S."/>
            <person name="Warren W."/>
            <person name="Wilson R.K."/>
        </authorList>
    </citation>
    <scope>NUCLEOTIDE SEQUENCE [LARGE SCALE GENOMIC DNA]</scope>
    <source>
        <strain evidence="2">IAEA</strain>
    </source>
</reference>
<proteinExistence type="predicted"/>
<accession>A0A1A9W6R0</accession>
<name>A0A1A9W6R0_9MUSC</name>
<reference evidence="1" key="2">
    <citation type="submission" date="2020-05" db="UniProtKB">
        <authorList>
            <consortium name="EnsemblMetazoa"/>
        </authorList>
    </citation>
    <scope>IDENTIFICATION</scope>
    <source>
        <strain evidence="1">IAEA</strain>
    </source>
</reference>